<sequence>METISGPKSNTMFSTERAWATYPYRLSRSGGKTGSSGSLRPTTLFTSRVTSSKGSSSGSELSSVFRTATFSITKPSTIKPTVHVVTIATLTTTKESLWVNTTSTRSYPAGKTTVIHYTNSTAALATASANITTSSSWLNATTSAKYPISINSTASCSLLPGTGTGVVKTTASVKFTIPKNSTASWYNGTSTSFRPLGTGTGVVLTTGPVASPTTTAARFPFPLNTTTFWSNGTATTAPTVRGTGTGTGTGILVTDTGYYNTSTPLPTTSTSTSTTSAKPTATTQDLTCGETSTPFSLRVSQPGGTFDNWFVHVVGNGLLFTSSQSLASSFSVEGTGHLCAVGYNDGSSGRPRIAAVGVAGAGAGDDGSGDGTGEGSGEGGGYEGPVWMLRQGTLKAYWEEDYTALECTRDGGLSCKPANSTSGAVGRWVGCGVQLSLGSEGVGAGGVNCTSVSLEVV</sequence>
<dbReference type="RefSeq" id="XP_062679962.1">
    <property type="nucleotide sequence ID" value="XM_062829176.1"/>
</dbReference>
<organism evidence="2 3">
    <name type="scientific">Neurospora tetraspora</name>
    <dbReference type="NCBI Taxonomy" id="94610"/>
    <lineage>
        <taxon>Eukaryota</taxon>
        <taxon>Fungi</taxon>
        <taxon>Dikarya</taxon>
        <taxon>Ascomycota</taxon>
        <taxon>Pezizomycotina</taxon>
        <taxon>Sordariomycetes</taxon>
        <taxon>Sordariomycetidae</taxon>
        <taxon>Sordariales</taxon>
        <taxon>Sordariaceae</taxon>
        <taxon>Neurospora</taxon>
    </lineage>
</organism>
<feature type="region of interest" description="Disordered" evidence="1">
    <location>
        <begin position="361"/>
        <end position="383"/>
    </location>
</feature>
<feature type="compositionally biased region" description="Low complexity" evidence="1">
    <location>
        <begin position="263"/>
        <end position="283"/>
    </location>
</feature>
<comment type="caution">
    <text evidence="2">The sequence shown here is derived from an EMBL/GenBank/DDBJ whole genome shotgun (WGS) entry which is preliminary data.</text>
</comment>
<dbReference type="GeneID" id="87866330"/>
<feature type="non-terminal residue" evidence="2">
    <location>
        <position position="457"/>
    </location>
</feature>
<feature type="region of interest" description="Disordered" evidence="1">
    <location>
        <begin position="263"/>
        <end position="285"/>
    </location>
</feature>
<evidence type="ECO:0000313" key="2">
    <source>
        <dbReference type="EMBL" id="KAK3341020.1"/>
    </source>
</evidence>
<evidence type="ECO:0000313" key="3">
    <source>
        <dbReference type="Proteomes" id="UP001278500"/>
    </source>
</evidence>
<keyword evidence="3" id="KW-1185">Reference proteome</keyword>
<evidence type="ECO:0000256" key="1">
    <source>
        <dbReference type="SAM" id="MobiDB-lite"/>
    </source>
</evidence>
<dbReference type="EMBL" id="JAUEPP010000006">
    <property type="protein sequence ID" value="KAK3341020.1"/>
    <property type="molecule type" value="Genomic_DNA"/>
</dbReference>
<name>A0AAE0JBJ1_9PEZI</name>
<reference evidence="2" key="2">
    <citation type="submission" date="2023-06" db="EMBL/GenBank/DDBJ databases">
        <authorList>
            <consortium name="Lawrence Berkeley National Laboratory"/>
            <person name="Haridas S."/>
            <person name="Hensen N."/>
            <person name="Bonometti L."/>
            <person name="Westerberg I."/>
            <person name="Brannstrom I.O."/>
            <person name="Guillou S."/>
            <person name="Cros-Aarteil S."/>
            <person name="Calhoun S."/>
            <person name="Kuo A."/>
            <person name="Mondo S."/>
            <person name="Pangilinan J."/>
            <person name="Riley R."/>
            <person name="Labutti K."/>
            <person name="Andreopoulos B."/>
            <person name="Lipzen A."/>
            <person name="Chen C."/>
            <person name="Yanf M."/>
            <person name="Daum C."/>
            <person name="Ng V."/>
            <person name="Clum A."/>
            <person name="Steindorff A."/>
            <person name="Ohm R."/>
            <person name="Martin F."/>
            <person name="Silar P."/>
            <person name="Natvig D."/>
            <person name="Lalanne C."/>
            <person name="Gautier V."/>
            <person name="Ament-Velasquez S.L."/>
            <person name="Kruys A."/>
            <person name="Hutchinson M.I."/>
            <person name="Powell A.J."/>
            <person name="Barry K."/>
            <person name="Miller A.N."/>
            <person name="Grigoriev I.V."/>
            <person name="Debuchy R."/>
            <person name="Gladieux P."/>
            <person name="Thoren M.H."/>
            <person name="Johannesson H."/>
        </authorList>
    </citation>
    <scope>NUCLEOTIDE SEQUENCE</scope>
    <source>
        <strain evidence="2">CBS 560.94</strain>
    </source>
</reference>
<dbReference type="AlphaFoldDB" id="A0AAE0JBJ1"/>
<protein>
    <submittedName>
        <fullName evidence="2">Uncharacterized protein</fullName>
    </submittedName>
</protein>
<reference evidence="2" key="1">
    <citation type="journal article" date="2023" name="Mol. Phylogenet. Evol.">
        <title>Genome-scale phylogeny and comparative genomics of the fungal order Sordariales.</title>
        <authorList>
            <person name="Hensen N."/>
            <person name="Bonometti L."/>
            <person name="Westerberg I."/>
            <person name="Brannstrom I.O."/>
            <person name="Guillou S."/>
            <person name="Cros-Aarteil S."/>
            <person name="Calhoun S."/>
            <person name="Haridas S."/>
            <person name="Kuo A."/>
            <person name="Mondo S."/>
            <person name="Pangilinan J."/>
            <person name="Riley R."/>
            <person name="LaButti K."/>
            <person name="Andreopoulos B."/>
            <person name="Lipzen A."/>
            <person name="Chen C."/>
            <person name="Yan M."/>
            <person name="Daum C."/>
            <person name="Ng V."/>
            <person name="Clum A."/>
            <person name="Steindorff A."/>
            <person name="Ohm R.A."/>
            <person name="Martin F."/>
            <person name="Silar P."/>
            <person name="Natvig D.O."/>
            <person name="Lalanne C."/>
            <person name="Gautier V."/>
            <person name="Ament-Velasquez S.L."/>
            <person name="Kruys A."/>
            <person name="Hutchinson M.I."/>
            <person name="Powell A.J."/>
            <person name="Barry K."/>
            <person name="Miller A.N."/>
            <person name="Grigoriev I.V."/>
            <person name="Debuchy R."/>
            <person name="Gladieux P."/>
            <person name="Hiltunen Thoren M."/>
            <person name="Johannesson H."/>
        </authorList>
    </citation>
    <scope>NUCLEOTIDE SEQUENCE</scope>
    <source>
        <strain evidence="2">CBS 560.94</strain>
    </source>
</reference>
<accession>A0AAE0JBJ1</accession>
<proteinExistence type="predicted"/>
<dbReference type="Proteomes" id="UP001278500">
    <property type="component" value="Unassembled WGS sequence"/>
</dbReference>
<gene>
    <name evidence="2" type="ORF">B0H65DRAFT_541597</name>
</gene>